<protein>
    <submittedName>
        <fullName evidence="1">Uncharacterized protein</fullName>
    </submittedName>
</protein>
<evidence type="ECO:0000313" key="1">
    <source>
        <dbReference type="EMBL" id="GJU09381.1"/>
    </source>
</evidence>
<accession>A0ABQ5JB56</accession>
<organism evidence="1 2">
    <name type="scientific">Tanacetum coccineum</name>
    <dbReference type="NCBI Taxonomy" id="301880"/>
    <lineage>
        <taxon>Eukaryota</taxon>
        <taxon>Viridiplantae</taxon>
        <taxon>Streptophyta</taxon>
        <taxon>Embryophyta</taxon>
        <taxon>Tracheophyta</taxon>
        <taxon>Spermatophyta</taxon>
        <taxon>Magnoliopsida</taxon>
        <taxon>eudicotyledons</taxon>
        <taxon>Gunneridae</taxon>
        <taxon>Pentapetalae</taxon>
        <taxon>asterids</taxon>
        <taxon>campanulids</taxon>
        <taxon>Asterales</taxon>
        <taxon>Asteraceae</taxon>
        <taxon>Asteroideae</taxon>
        <taxon>Anthemideae</taxon>
        <taxon>Anthemidinae</taxon>
        <taxon>Tanacetum</taxon>
    </lineage>
</organism>
<evidence type="ECO:0000313" key="2">
    <source>
        <dbReference type="Proteomes" id="UP001151760"/>
    </source>
</evidence>
<gene>
    <name evidence="1" type="ORF">Tco_1131777</name>
</gene>
<keyword evidence="2" id="KW-1185">Reference proteome</keyword>
<dbReference type="EMBL" id="BQNB010021723">
    <property type="protein sequence ID" value="GJU09381.1"/>
    <property type="molecule type" value="Genomic_DNA"/>
</dbReference>
<reference evidence="1" key="1">
    <citation type="journal article" date="2022" name="Int. J. Mol. Sci.">
        <title>Draft Genome of Tanacetum Coccineum: Genomic Comparison of Closely Related Tanacetum-Family Plants.</title>
        <authorList>
            <person name="Yamashiro T."/>
            <person name="Shiraishi A."/>
            <person name="Nakayama K."/>
            <person name="Satake H."/>
        </authorList>
    </citation>
    <scope>NUCLEOTIDE SEQUENCE</scope>
</reference>
<comment type="caution">
    <text evidence="1">The sequence shown here is derived from an EMBL/GenBank/DDBJ whole genome shotgun (WGS) entry which is preliminary data.</text>
</comment>
<reference evidence="1" key="2">
    <citation type="submission" date="2022-01" db="EMBL/GenBank/DDBJ databases">
        <authorList>
            <person name="Yamashiro T."/>
            <person name="Shiraishi A."/>
            <person name="Satake H."/>
            <person name="Nakayama K."/>
        </authorList>
    </citation>
    <scope>NUCLEOTIDE SEQUENCE</scope>
</reference>
<sequence length="136" mass="15308">MAENARFAYVVRPKLDEAQPDLADGVRIGDRVYAQGSHLGKGWLNDFDKRGQVNPNYVRPCWGVSNVGRLLQAGTSQEFEYGSPTFHVLWEEPLKFMDGDDQTILSDFQPDTWLRFAETLGDGLSSPGTSEDYFQT</sequence>
<dbReference type="Proteomes" id="UP001151760">
    <property type="component" value="Unassembled WGS sequence"/>
</dbReference>
<name>A0ABQ5JB56_9ASTR</name>
<proteinExistence type="predicted"/>